<dbReference type="OrthoDB" id="428159at2759"/>
<evidence type="ECO:0000256" key="1">
    <source>
        <dbReference type="ARBA" id="ARBA00022448"/>
    </source>
</evidence>
<dbReference type="Proteomes" id="UP000824120">
    <property type="component" value="Chromosome 11"/>
</dbReference>
<feature type="non-terminal residue" evidence="3">
    <location>
        <position position="282"/>
    </location>
</feature>
<dbReference type="InterPro" id="IPR026854">
    <property type="entry name" value="VPS13_N"/>
</dbReference>
<evidence type="ECO:0000313" key="3">
    <source>
        <dbReference type="EMBL" id="KAG5577175.1"/>
    </source>
</evidence>
<dbReference type="GO" id="GO:0006623">
    <property type="term" value="P:protein targeting to vacuole"/>
    <property type="evidence" value="ECO:0007669"/>
    <property type="project" value="TreeGrafter"/>
</dbReference>
<dbReference type="PANTHER" id="PTHR16166">
    <property type="entry name" value="VACUOLAR PROTEIN SORTING-ASSOCIATED PROTEIN VPS13"/>
    <property type="match status" value="1"/>
</dbReference>
<keyword evidence="1" id="KW-0813">Transport</keyword>
<comment type="caution">
    <text evidence="3">The sequence shown here is derived from an EMBL/GenBank/DDBJ whole genome shotgun (WGS) entry which is preliminary data.</text>
</comment>
<accession>A0A9J5WPQ1</accession>
<dbReference type="GO" id="GO:0045053">
    <property type="term" value="P:protein retention in Golgi apparatus"/>
    <property type="evidence" value="ECO:0007669"/>
    <property type="project" value="TreeGrafter"/>
</dbReference>
<protein>
    <recommendedName>
        <fullName evidence="2">Chorein N-terminal domain-containing protein</fullName>
    </recommendedName>
</protein>
<proteinExistence type="predicted"/>
<dbReference type="EMBL" id="JACXVP010000011">
    <property type="protein sequence ID" value="KAG5577175.1"/>
    <property type="molecule type" value="Genomic_DNA"/>
</dbReference>
<feature type="domain" description="Chorein N-terminal" evidence="2">
    <location>
        <begin position="32"/>
        <end position="281"/>
    </location>
</feature>
<dbReference type="PANTHER" id="PTHR16166:SF143">
    <property type="entry name" value="PROTEIN SORTING-ASSOCIATED PROTEIN, PUTATIVE (DUF1162)-RELATED"/>
    <property type="match status" value="1"/>
</dbReference>
<gene>
    <name evidence="3" type="ORF">H5410_057309</name>
</gene>
<dbReference type="AlphaFoldDB" id="A0A9J5WPQ1"/>
<keyword evidence="4" id="KW-1185">Reference proteome</keyword>
<evidence type="ECO:0000259" key="2">
    <source>
        <dbReference type="Pfam" id="PF12624"/>
    </source>
</evidence>
<dbReference type="InterPro" id="IPR026847">
    <property type="entry name" value="VPS13"/>
</dbReference>
<evidence type="ECO:0000313" key="4">
    <source>
        <dbReference type="Proteomes" id="UP000824120"/>
    </source>
</evidence>
<name>A0A9J5WPQ1_SOLCO</name>
<reference evidence="3 4" key="1">
    <citation type="submission" date="2020-09" db="EMBL/GenBank/DDBJ databases">
        <title>De no assembly of potato wild relative species, Solanum commersonii.</title>
        <authorList>
            <person name="Cho K."/>
        </authorList>
    </citation>
    <scope>NUCLEOTIDE SEQUENCE [LARGE SCALE GENOMIC DNA]</scope>
    <source>
        <strain evidence="3">LZ3.2</strain>
        <tissue evidence="3">Leaf</tissue>
    </source>
</reference>
<sequence length="282" mass="32285">MDEVERREFAGKKAKLAAAELAKLSRRVCDSQAGNSFTSYITAKILDSIQLSIRNVHVLYRDMLTSSVFSGLLSHLIVLPVPFWSPNILDEVENFGLYQAVTVFGLKLSSLTIMRQLISGKVRDGSVNKLVEVKGLELYCNTLQSSHEVMRHNAVDSNSQARESEANNDRCMLVPLDVTLSLSVNRLGRLEKDVPQYFISVELNNVVVSLDEIQIQQILSICDYLLTCQLREKYGRFRPWWSPLGKKIKGWQTAWWQYAQKSVLLDVQQRLRRTSWKYLGER</sequence>
<dbReference type="Pfam" id="PF12624">
    <property type="entry name" value="VPS13_N"/>
    <property type="match status" value="1"/>
</dbReference>
<organism evidence="3 4">
    <name type="scientific">Solanum commersonii</name>
    <name type="common">Commerson's wild potato</name>
    <name type="synonym">Commerson's nightshade</name>
    <dbReference type="NCBI Taxonomy" id="4109"/>
    <lineage>
        <taxon>Eukaryota</taxon>
        <taxon>Viridiplantae</taxon>
        <taxon>Streptophyta</taxon>
        <taxon>Embryophyta</taxon>
        <taxon>Tracheophyta</taxon>
        <taxon>Spermatophyta</taxon>
        <taxon>Magnoliopsida</taxon>
        <taxon>eudicotyledons</taxon>
        <taxon>Gunneridae</taxon>
        <taxon>Pentapetalae</taxon>
        <taxon>asterids</taxon>
        <taxon>lamiids</taxon>
        <taxon>Solanales</taxon>
        <taxon>Solanaceae</taxon>
        <taxon>Solanoideae</taxon>
        <taxon>Solaneae</taxon>
        <taxon>Solanum</taxon>
    </lineage>
</organism>